<evidence type="ECO:0000313" key="3">
    <source>
        <dbReference type="Proteomes" id="UP000233551"/>
    </source>
</evidence>
<dbReference type="EMBL" id="PGOL01001002">
    <property type="protein sequence ID" value="PKI61810.1"/>
    <property type="molecule type" value="Genomic_DNA"/>
</dbReference>
<keyword evidence="3" id="KW-1185">Reference proteome</keyword>
<comment type="caution">
    <text evidence="2">The sequence shown here is derived from an EMBL/GenBank/DDBJ whole genome shotgun (WGS) entry which is preliminary data.</text>
</comment>
<feature type="region of interest" description="Disordered" evidence="1">
    <location>
        <begin position="125"/>
        <end position="176"/>
    </location>
</feature>
<evidence type="ECO:0000313" key="2">
    <source>
        <dbReference type="EMBL" id="PKI61810.1"/>
    </source>
</evidence>
<dbReference type="Proteomes" id="UP000233551">
    <property type="component" value="Unassembled WGS sequence"/>
</dbReference>
<protein>
    <submittedName>
        <fullName evidence="2">Uncharacterized protein</fullName>
    </submittedName>
</protein>
<evidence type="ECO:0000256" key="1">
    <source>
        <dbReference type="SAM" id="MobiDB-lite"/>
    </source>
</evidence>
<proteinExistence type="predicted"/>
<name>A0A2I0K129_PUNGR</name>
<dbReference type="AlphaFoldDB" id="A0A2I0K129"/>
<gene>
    <name evidence="2" type="ORF">CRG98_017787</name>
</gene>
<sequence>MWRTPLDIGGSGPPIGDPDPSIEDTGTNEERWRARWRGRGHRLVAPTPKGRFRSIHRGPGTQEDAGDLVEGLGSLIDGPNPESIGDSRRSPVDARLGPPINDPDPSIEVASVFCRYWQPRWRGRGHQLAASTPNRPGTPDFEYPVDSGLGLSNPPPRSPESSVGTGDLGGGQSATSTLHSLSDFFVGLK</sequence>
<accession>A0A2I0K129</accession>
<organism evidence="2 3">
    <name type="scientific">Punica granatum</name>
    <name type="common">Pomegranate</name>
    <dbReference type="NCBI Taxonomy" id="22663"/>
    <lineage>
        <taxon>Eukaryota</taxon>
        <taxon>Viridiplantae</taxon>
        <taxon>Streptophyta</taxon>
        <taxon>Embryophyta</taxon>
        <taxon>Tracheophyta</taxon>
        <taxon>Spermatophyta</taxon>
        <taxon>Magnoliopsida</taxon>
        <taxon>eudicotyledons</taxon>
        <taxon>Gunneridae</taxon>
        <taxon>Pentapetalae</taxon>
        <taxon>rosids</taxon>
        <taxon>malvids</taxon>
        <taxon>Myrtales</taxon>
        <taxon>Lythraceae</taxon>
        <taxon>Punica</taxon>
    </lineage>
</organism>
<reference evidence="2 3" key="1">
    <citation type="submission" date="2017-11" db="EMBL/GenBank/DDBJ databases">
        <title>De-novo sequencing of pomegranate (Punica granatum L.) genome.</title>
        <authorList>
            <person name="Akparov Z."/>
            <person name="Amiraslanov A."/>
            <person name="Hajiyeva S."/>
            <person name="Abbasov M."/>
            <person name="Kaur K."/>
            <person name="Hamwieh A."/>
            <person name="Solovyev V."/>
            <person name="Salamov A."/>
            <person name="Braich B."/>
            <person name="Kosarev P."/>
            <person name="Mahmoud A."/>
            <person name="Hajiyev E."/>
            <person name="Babayeva S."/>
            <person name="Izzatullayeva V."/>
            <person name="Mammadov A."/>
            <person name="Mammadov A."/>
            <person name="Sharifova S."/>
            <person name="Ojaghi J."/>
            <person name="Eynullazada K."/>
            <person name="Bayramov B."/>
            <person name="Abdulazimova A."/>
            <person name="Shahmuradov I."/>
        </authorList>
    </citation>
    <scope>NUCLEOTIDE SEQUENCE [LARGE SCALE GENOMIC DNA]</scope>
    <source>
        <strain evidence="3">cv. AG2017</strain>
        <tissue evidence="2">Leaf</tissue>
    </source>
</reference>
<feature type="region of interest" description="Disordered" evidence="1">
    <location>
        <begin position="1"/>
        <end position="105"/>
    </location>
</feature>